<dbReference type="KEGG" id="bvv:BHK69_30200"/>
<dbReference type="InterPro" id="IPR000119">
    <property type="entry name" value="Hist_DNA-bd"/>
</dbReference>
<keyword evidence="2" id="KW-0226">DNA condensation</keyword>
<dbReference type="Proteomes" id="UP000094969">
    <property type="component" value="Plasmid unnamed1"/>
</dbReference>
<dbReference type="RefSeq" id="WP_069694175.1">
    <property type="nucleotide sequence ID" value="NZ_CP017148.1"/>
</dbReference>
<dbReference type="PANTHER" id="PTHR33175">
    <property type="entry name" value="DNA-BINDING PROTEIN HU"/>
    <property type="match status" value="1"/>
</dbReference>
<dbReference type="InterPro" id="IPR020816">
    <property type="entry name" value="Histone-like_DNA-bd_CS"/>
</dbReference>
<dbReference type="GO" id="GO:0030527">
    <property type="term" value="F:structural constituent of chromatin"/>
    <property type="evidence" value="ECO:0007669"/>
    <property type="project" value="InterPro"/>
</dbReference>
<dbReference type="Gene3D" id="4.10.520.10">
    <property type="entry name" value="IHF-like DNA-binding proteins"/>
    <property type="match status" value="1"/>
</dbReference>
<evidence type="ECO:0000313" key="5">
    <source>
        <dbReference type="EMBL" id="AOO84992.1"/>
    </source>
</evidence>
<reference evidence="5 6" key="1">
    <citation type="journal article" date="2015" name="Antonie Van Leeuwenhoek">
        <title>Bosea vaviloviae sp. nov., a new species of slow-growing rhizobia isolated from nodules of the relict species Vavilovia formosa (Stev.) Fed.</title>
        <authorList>
            <person name="Safronova V.I."/>
            <person name="Kuznetsova I.G."/>
            <person name="Sazanova A.L."/>
            <person name="Kimeklis A.K."/>
            <person name="Belimov A.A."/>
            <person name="Andronov E.E."/>
            <person name="Pinaev A.G."/>
            <person name="Chizhevskaya E.P."/>
            <person name="Pukhaev A.R."/>
            <person name="Popov K.P."/>
            <person name="Willems A."/>
            <person name="Tikhonovich I.A."/>
        </authorList>
    </citation>
    <scope>NUCLEOTIDE SEQUENCE [LARGE SCALE GENOMIC DNA]</scope>
    <source>
        <strain evidence="5 6">Vaf18</strain>
        <plasmid evidence="5">unnamed1</plasmid>
    </source>
</reference>
<dbReference type="InterPro" id="IPR010992">
    <property type="entry name" value="IHF-like_DNA-bd_dom_sf"/>
</dbReference>
<geneLocation type="plasmid" evidence="5 6">
    <name>unnamed1</name>
</geneLocation>
<dbReference type="PROSITE" id="PS00045">
    <property type="entry name" value="HISTONE_LIKE"/>
    <property type="match status" value="1"/>
</dbReference>
<dbReference type="Pfam" id="PF00216">
    <property type="entry name" value="Bac_DNA_binding"/>
    <property type="match status" value="1"/>
</dbReference>
<evidence type="ECO:0000256" key="3">
    <source>
        <dbReference type="ARBA" id="ARBA00023125"/>
    </source>
</evidence>
<gene>
    <name evidence="5" type="ORF">BHK69_30200</name>
</gene>
<proteinExistence type="inferred from homology"/>
<dbReference type="SUPFAM" id="SSF47729">
    <property type="entry name" value="IHF-like DNA-binding proteins"/>
    <property type="match status" value="1"/>
</dbReference>
<dbReference type="OrthoDB" id="9799835at2"/>
<protein>
    <submittedName>
        <fullName evidence="5">DNA-binding protein</fullName>
    </submittedName>
</protein>
<dbReference type="GO" id="GO:0003677">
    <property type="term" value="F:DNA binding"/>
    <property type="evidence" value="ECO:0007669"/>
    <property type="project" value="UniProtKB-KW"/>
</dbReference>
<keyword evidence="5" id="KW-0614">Plasmid</keyword>
<name>A0A1D7UC92_9HYPH</name>
<keyword evidence="3 5" id="KW-0238">DNA-binding</keyword>
<dbReference type="EMBL" id="CP017148">
    <property type="protein sequence ID" value="AOO84992.1"/>
    <property type="molecule type" value="Genomic_DNA"/>
</dbReference>
<evidence type="ECO:0000313" key="6">
    <source>
        <dbReference type="Proteomes" id="UP000094969"/>
    </source>
</evidence>
<evidence type="ECO:0000256" key="1">
    <source>
        <dbReference type="ARBA" id="ARBA00010529"/>
    </source>
</evidence>
<dbReference type="AlphaFoldDB" id="A0A1D7UC92"/>
<dbReference type="PANTHER" id="PTHR33175:SF3">
    <property type="entry name" value="DNA-BINDING PROTEIN HU-BETA"/>
    <property type="match status" value="1"/>
</dbReference>
<dbReference type="CDD" id="cd00591">
    <property type="entry name" value="HU_IHF"/>
    <property type="match status" value="1"/>
</dbReference>
<keyword evidence="6" id="KW-1185">Reference proteome</keyword>
<dbReference type="PRINTS" id="PR01727">
    <property type="entry name" value="DNABINDINGHU"/>
</dbReference>
<evidence type="ECO:0000256" key="2">
    <source>
        <dbReference type="ARBA" id="ARBA00023067"/>
    </source>
</evidence>
<sequence length="92" mass="9476">MATASEIADKIASEQGLTKAQAKTIVDNVFKLIADAAASGGETNIAGFGKFKVKDKPEREARNPATGATIKVAASKKLTFTPAKAVKDALNG</sequence>
<comment type="similarity">
    <text evidence="1 4">Belongs to the bacterial histone-like protein family.</text>
</comment>
<evidence type="ECO:0000256" key="4">
    <source>
        <dbReference type="RuleBase" id="RU003939"/>
    </source>
</evidence>
<organism evidence="5 6">
    <name type="scientific">Bosea vaviloviae</name>
    <dbReference type="NCBI Taxonomy" id="1526658"/>
    <lineage>
        <taxon>Bacteria</taxon>
        <taxon>Pseudomonadati</taxon>
        <taxon>Pseudomonadota</taxon>
        <taxon>Alphaproteobacteria</taxon>
        <taxon>Hyphomicrobiales</taxon>
        <taxon>Boseaceae</taxon>
        <taxon>Bosea</taxon>
    </lineage>
</organism>
<dbReference type="GO" id="GO:0030261">
    <property type="term" value="P:chromosome condensation"/>
    <property type="evidence" value="ECO:0007669"/>
    <property type="project" value="UniProtKB-KW"/>
</dbReference>
<accession>A0A1D7UC92</accession>
<dbReference type="SMART" id="SM00411">
    <property type="entry name" value="BHL"/>
    <property type="match status" value="1"/>
</dbReference>